<keyword evidence="2" id="KW-0809">Transit peptide</keyword>
<feature type="repeat" description="PPR" evidence="3">
    <location>
        <begin position="361"/>
        <end position="395"/>
    </location>
</feature>
<dbReference type="PANTHER" id="PTHR47926:SF510">
    <property type="entry name" value="PENTATRICOPEPTIDE REPEAT-CONTAINING PROTEIN"/>
    <property type="match status" value="1"/>
</dbReference>
<dbReference type="PANTHER" id="PTHR47926">
    <property type="entry name" value="PENTATRICOPEPTIDE REPEAT-CONTAINING PROTEIN"/>
    <property type="match status" value="1"/>
</dbReference>
<evidence type="ECO:0000256" key="2">
    <source>
        <dbReference type="ARBA" id="ARBA00022946"/>
    </source>
</evidence>
<evidence type="ECO:0000256" key="3">
    <source>
        <dbReference type="PROSITE-ProRule" id="PRU00708"/>
    </source>
</evidence>
<dbReference type="GO" id="GO:0003723">
    <property type="term" value="F:RNA binding"/>
    <property type="evidence" value="ECO:0007669"/>
    <property type="project" value="InterPro"/>
</dbReference>
<dbReference type="NCBIfam" id="TIGR00756">
    <property type="entry name" value="PPR"/>
    <property type="match status" value="6"/>
</dbReference>
<feature type="compositionally biased region" description="Basic residues" evidence="4">
    <location>
        <begin position="104"/>
        <end position="114"/>
    </location>
</feature>
<protein>
    <submittedName>
        <fullName evidence="6">Pentatricopeptide repeat-containing protein At1g05750, chloroplastic-like</fullName>
    </submittedName>
</protein>
<dbReference type="InterPro" id="IPR046848">
    <property type="entry name" value="E_motif"/>
</dbReference>
<keyword evidence="5" id="KW-1185">Reference proteome</keyword>
<feature type="compositionally biased region" description="Low complexity" evidence="4">
    <location>
        <begin position="115"/>
        <end position="132"/>
    </location>
</feature>
<dbReference type="Pfam" id="PF20431">
    <property type="entry name" value="E_motif"/>
    <property type="match status" value="1"/>
</dbReference>
<dbReference type="OrthoDB" id="185373at2759"/>
<dbReference type="FunFam" id="1.25.40.10:FF:000348">
    <property type="entry name" value="Pentatricopeptide repeat-containing protein chloroplastic"/>
    <property type="match status" value="1"/>
</dbReference>
<dbReference type="GeneID" id="109712118"/>
<name>A0A6P5FCM5_ANACO</name>
<accession>A0A6P5FCM5</accession>
<dbReference type="GO" id="GO:0009451">
    <property type="term" value="P:RNA modification"/>
    <property type="evidence" value="ECO:0007669"/>
    <property type="project" value="InterPro"/>
</dbReference>
<dbReference type="InterPro" id="IPR002885">
    <property type="entry name" value="PPR_rpt"/>
</dbReference>
<feature type="region of interest" description="Disordered" evidence="4">
    <location>
        <begin position="55"/>
        <end position="135"/>
    </location>
</feature>
<evidence type="ECO:0000313" key="6">
    <source>
        <dbReference type="RefSeq" id="XP_020091133.1"/>
    </source>
</evidence>
<dbReference type="Pfam" id="PF13041">
    <property type="entry name" value="PPR_2"/>
    <property type="match status" value="2"/>
</dbReference>
<reference evidence="5" key="1">
    <citation type="journal article" date="2015" name="Nat. Genet.">
        <title>The pineapple genome and the evolution of CAM photosynthesis.</title>
        <authorList>
            <person name="Ming R."/>
            <person name="VanBuren R."/>
            <person name="Wai C.M."/>
            <person name="Tang H."/>
            <person name="Schatz M.C."/>
            <person name="Bowers J.E."/>
            <person name="Lyons E."/>
            <person name="Wang M.L."/>
            <person name="Chen J."/>
            <person name="Biggers E."/>
            <person name="Zhang J."/>
            <person name="Huang L."/>
            <person name="Zhang L."/>
            <person name="Miao W."/>
            <person name="Zhang J."/>
            <person name="Ye Z."/>
            <person name="Miao C."/>
            <person name="Lin Z."/>
            <person name="Wang H."/>
            <person name="Zhou H."/>
            <person name="Yim W.C."/>
            <person name="Priest H.D."/>
            <person name="Zheng C."/>
            <person name="Woodhouse M."/>
            <person name="Edger P.P."/>
            <person name="Guyot R."/>
            <person name="Guo H.B."/>
            <person name="Guo H."/>
            <person name="Zheng G."/>
            <person name="Singh R."/>
            <person name="Sharma A."/>
            <person name="Min X."/>
            <person name="Zheng Y."/>
            <person name="Lee H."/>
            <person name="Gurtowski J."/>
            <person name="Sedlazeck F.J."/>
            <person name="Harkess A."/>
            <person name="McKain M.R."/>
            <person name="Liao Z."/>
            <person name="Fang J."/>
            <person name="Liu J."/>
            <person name="Zhang X."/>
            <person name="Zhang Q."/>
            <person name="Hu W."/>
            <person name="Qin Y."/>
            <person name="Wang K."/>
            <person name="Chen L.Y."/>
            <person name="Shirley N."/>
            <person name="Lin Y.R."/>
            <person name="Liu L.Y."/>
            <person name="Hernandez A.G."/>
            <person name="Wright C.L."/>
            <person name="Bulone V."/>
            <person name="Tuskan G.A."/>
            <person name="Heath K."/>
            <person name="Zee F."/>
            <person name="Moore P.H."/>
            <person name="Sunkar R."/>
            <person name="Leebens-Mack J.H."/>
            <person name="Mockler T."/>
            <person name="Bennetzen J.L."/>
            <person name="Freeling M."/>
            <person name="Sankoff D."/>
            <person name="Paterson A.H."/>
            <person name="Zhu X."/>
            <person name="Yang X."/>
            <person name="Smith J.A."/>
            <person name="Cushman J.C."/>
            <person name="Paull R.E."/>
            <person name="Yu Q."/>
        </authorList>
    </citation>
    <scope>NUCLEOTIDE SEQUENCE [LARGE SCALE GENOMIC DNA]</scope>
    <source>
        <strain evidence="5">cv. F153</strain>
    </source>
</reference>
<evidence type="ECO:0000256" key="1">
    <source>
        <dbReference type="ARBA" id="ARBA00022737"/>
    </source>
</evidence>
<dbReference type="Pfam" id="PF01535">
    <property type="entry name" value="PPR"/>
    <property type="match status" value="3"/>
</dbReference>
<dbReference type="Proteomes" id="UP000515123">
    <property type="component" value="Linkage group 6"/>
</dbReference>
<proteinExistence type="predicted"/>
<dbReference type="PROSITE" id="PS51375">
    <property type="entry name" value="PPR"/>
    <property type="match status" value="4"/>
</dbReference>
<evidence type="ECO:0000313" key="5">
    <source>
        <dbReference type="Proteomes" id="UP000515123"/>
    </source>
</evidence>
<feature type="compositionally biased region" description="Polar residues" evidence="4">
    <location>
        <begin position="66"/>
        <end position="86"/>
    </location>
</feature>
<dbReference type="InterPro" id="IPR046960">
    <property type="entry name" value="PPR_At4g14850-like_plant"/>
</dbReference>
<dbReference type="AlphaFoldDB" id="A0A6P5FCM5"/>
<gene>
    <name evidence="6" type="primary">LOC109712118</name>
</gene>
<dbReference type="RefSeq" id="XP_020091133.1">
    <property type="nucleotide sequence ID" value="XM_020235544.1"/>
</dbReference>
<dbReference type="Gene3D" id="1.25.40.10">
    <property type="entry name" value="Tetratricopeptide repeat domain"/>
    <property type="match status" value="3"/>
</dbReference>
<feature type="repeat" description="PPR" evidence="3">
    <location>
        <begin position="229"/>
        <end position="259"/>
    </location>
</feature>
<evidence type="ECO:0000256" key="4">
    <source>
        <dbReference type="SAM" id="MobiDB-lite"/>
    </source>
</evidence>
<reference evidence="6" key="2">
    <citation type="submission" date="2025-08" db="UniProtKB">
        <authorList>
            <consortium name="RefSeq"/>
        </authorList>
    </citation>
    <scope>IDENTIFICATION</scope>
    <source>
        <tissue evidence="6">Leaf</tissue>
    </source>
</reference>
<keyword evidence="1" id="KW-0677">Repeat</keyword>
<dbReference type="FunFam" id="1.25.40.10:FF:000184">
    <property type="entry name" value="Pentatricopeptide repeat-containing protein, chloroplastic"/>
    <property type="match status" value="1"/>
</dbReference>
<dbReference type="InterPro" id="IPR011990">
    <property type="entry name" value="TPR-like_helical_dom_sf"/>
</dbReference>
<feature type="repeat" description="PPR" evidence="3">
    <location>
        <begin position="260"/>
        <end position="294"/>
    </location>
</feature>
<organism evidence="5 6">
    <name type="scientific">Ananas comosus</name>
    <name type="common">Pineapple</name>
    <name type="synonym">Ananas ananas</name>
    <dbReference type="NCBI Taxonomy" id="4615"/>
    <lineage>
        <taxon>Eukaryota</taxon>
        <taxon>Viridiplantae</taxon>
        <taxon>Streptophyta</taxon>
        <taxon>Embryophyta</taxon>
        <taxon>Tracheophyta</taxon>
        <taxon>Spermatophyta</taxon>
        <taxon>Magnoliopsida</taxon>
        <taxon>Liliopsida</taxon>
        <taxon>Poales</taxon>
        <taxon>Bromeliaceae</taxon>
        <taxon>Bromelioideae</taxon>
        <taxon>Ananas</taxon>
    </lineage>
</organism>
<sequence length="590" mass="64501">MDFFVSSKAVPMPHLWVLSFLDESVPCMVSMCRGEPTKDPTLTALQLCEEVKRGKAEDLEDEGLSSGETVKSHATLNQPAPNQGESHSAKEPARTKGRSAAWRSARHGHGRFHSHSPPSSTSSPPHPTSLTAAPPPRDAALRRRLLPGTAAAALSSGGVPGRATLLALLSACSDSESPSVPIALALHSLSLKLGLHRDLLLSTALVGFYSKARLPALARRVFDRMPLRSSVSFNTMIAGLMRNGDVEGAFSVFDRMPQPDTVSWTALIDGCVKNGLLEAALDCFRLMRLDGIEPDYVTIVAVVAACAALGALGQGLWVHRYVVTCEFRQNVRIANSLIDMYARCGRVDFAYQVFEKMAKRTVVSWNSIIVGFAINGRCEDTLEHFELMRREGFEPDGVTFTGVLAACSHVGLVDEGLRYYELMRTEYNIPPRIEHYGCVVDLLGRAKRLEEAMRVVEEMPMRPNEVVLGSLLAACRMYGDVKTAERLMGLLVELEPGGDSNYVLLSNIYAAAGRWDGVGAVRNLMKAHGIKKKPAFSAVEIEGSEHEFMAGDRSHSRCDEIYEMLEMVHLEMEVNGYVPRGSTGAYSDCD</sequence>
<feature type="repeat" description="PPR" evidence="3">
    <location>
        <begin position="330"/>
        <end position="360"/>
    </location>
</feature>